<accession>A0ABY9Y4A9</accession>
<dbReference type="InterPro" id="IPR052043">
    <property type="entry name" value="PolySaccharide_Degr_Enz"/>
</dbReference>
<organism evidence="2 3">
    <name type="scientific">Thalassobellus suaedae</name>
    <dbReference type="NCBI Taxonomy" id="3074124"/>
    <lineage>
        <taxon>Bacteria</taxon>
        <taxon>Pseudomonadati</taxon>
        <taxon>Bacteroidota</taxon>
        <taxon>Flavobacteriia</taxon>
        <taxon>Flavobacteriales</taxon>
        <taxon>Flavobacteriaceae</taxon>
        <taxon>Thalassobellus</taxon>
    </lineage>
</organism>
<gene>
    <name evidence="2" type="ORF">RHP49_02130</name>
</gene>
<dbReference type="RefSeq" id="WP_415863037.1">
    <property type="nucleotide sequence ID" value="NZ_CP134536.1"/>
</dbReference>
<dbReference type="EMBL" id="CP134536">
    <property type="protein sequence ID" value="WNH13059.1"/>
    <property type="molecule type" value="Genomic_DNA"/>
</dbReference>
<dbReference type="InterPro" id="IPR010905">
    <property type="entry name" value="Glyco_hydro_88"/>
</dbReference>
<dbReference type="PANTHER" id="PTHR33886:SF8">
    <property type="entry name" value="UNSATURATED RHAMNOGALACTURONAN HYDROLASE (EUROFUNG)"/>
    <property type="match status" value="1"/>
</dbReference>
<dbReference type="PANTHER" id="PTHR33886">
    <property type="entry name" value="UNSATURATED RHAMNOGALACTURONAN HYDROLASE (EUROFUNG)"/>
    <property type="match status" value="1"/>
</dbReference>
<name>A0ABY9Y4A9_9FLAO</name>
<dbReference type="GO" id="GO:0016787">
    <property type="term" value="F:hydrolase activity"/>
    <property type="evidence" value="ECO:0007669"/>
    <property type="project" value="UniProtKB-KW"/>
</dbReference>
<dbReference type="InterPro" id="IPR012341">
    <property type="entry name" value="6hp_glycosidase-like_sf"/>
</dbReference>
<protein>
    <submittedName>
        <fullName evidence="2">Glycoside hydrolase family 88 protein</fullName>
    </submittedName>
</protein>
<keyword evidence="3" id="KW-1185">Reference proteome</keyword>
<evidence type="ECO:0000313" key="2">
    <source>
        <dbReference type="EMBL" id="WNH13059.1"/>
    </source>
</evidence>
<dbReference type="InterPro" id="IPR008928">
    <property type="entry name" value="6-hairpin_glycosidase_sf"/>
</dbReference>
<proteinExistence type="predicted"/>
<dbReference type="Pfam" id="PF07470">
    <property type="entry name" value="Glyco_hydro_88"/>
    <property type="match status" value="1"/>
</dbReference>
<reference evidence="2 3" key="1">
    <citation type="submission" date="2023-09" db="EMBL/GenBank/DDBJ databases">
        <title>Thalassobella suaedae gen. nov., sp. nov., a marine bacterium of the family Flavobacteriaceae isolated from a halophyte Suaeda japonica.</title>
        <authorList>
            <person name="Lee S.Y."/>
            <person name="Hwang C.Y."/>
        </authorList>
    </citation>
    <scope>NUCLEOTIDE SEQUENCE [LARGE SCALE GENOMIC DNA]</scope>
    <source>
        <strain evidence="2 3">HL-DH10</strain>
    </source>
</reference>
<evidence type="ECO:0000313" key="3">
    <source>
        <dbReference type="Proteomes" id="UP001303407"/>
    </source>
</evidence>
<dbReference type="SUPFAM" id="SSF48208">
    <property type="entry name" value="Six-hairpin glycosidases"/>
    <property type="match status" value="1"/>
</dbReference>
<sequence length="420" mass="48517">MKRFILPLTLLITCQVIKAQNSQESIDTEEVIRRVADRIVASTSFKFINKNTKEKFDAVSKLKPMPEIAAESDYNRWGYPNGVMMTGLIHMADILQDKKYADYCRNNYQFIFNDLLYFEKLYKDAVSADERRVRTEFSGLFRMAKLDDCGAMAAGLSDVYLLDSRKDYRAYLDRAGDYILNKQMRLADGTLCRPDPRNATIWADDLYMSVPFLARMGKITGDEKYFNDAIKQVVNFTKYLYDDHTGLFYHCYYSANEQNGVAHWGRANGWVAVAQTELLNNLPTSHPKRKELITLLEKDIIGFSRWQNQTGLWHQVLDRNDSYLETSVTAMYIYAVARAVNEGWIDEHYIRVARDGWRALANKITEDGQMPDVCVGTGIQDGIKFYYNRPTKLNDNHGLGPFLLAGTEVFRYEKNNPNRR</sequence>
<evidence type="ECO:0000256" key="1">
    <source>
        <dbReference type="ARBA" id="ARBA00022801"/>
    </source>
</evidence>
<dbReference type="Gene3D" id="1.50.10.10">
    <property type="match status" value="1"/>
</dbReference>
<keyword evidence="1 2" id="KW-0378">Hydrolase</keyword>
<dbReference type="Proteomes" id="UP001303407">
    <property type="component" value="Chromosome"/>
</dbReference>